<evidence type="ECO:0000313" key="4">
    <source>
        <dbReference type="Proteomes" id="UP001596296"/>
    </source>
</evidence>
<proteinExistence type="predicted"/>
<name>A0ABD5UXT4_9EURY</name>
<evidence type="ECO:0000313" key="3">
    <source>
        <dbReference type="EMBL" id="MFC6892152.1"/>
    </source>
</evidence>
<feature type="domain" description="DUF7847" evidence="2">
    <location>
        <begin position="7"/>
        <end position="235"/>
    </location>
</feature>
<feature type="transmembrane region" description="Helical" evidence="1">
    <location>
        <begin position="28"/>
        <end position="49"/>
    </location>
</feature>
<keyword evidence="1" id="KW-0812">Transmembrane</keyword>
<sequence>MPSTKIALGDALGYGADRLTTRGGAMLIGAYVVFQIASQASFQSLFAGLVPNTMPSGAAGQVYPLAIDLPMPVSAGLVVLLMILGTVLSIVAMRAMYADIDDVPSADHTRRLARTTVVTIVVSIITFVAISIGTVFLILPGIFLAVSLVFAQLAVVLENAGVIEALQRSWGLARGNRLRLFALGLIIAVVGGIAGGVFGFIGVFFPLAGAVASAIVTSVVTLFGIGVLVGCYRQIAEPGAAETGARGATTGL</sequence>
<feature type="transmembrane region" description="Helical" evidence="1">
    <location>
        <begin position="211"/>
        <end position="232"/>
    </location>
</feature>
<gene>
    <name evidence="3" type="ORF">ACFQE9_05920</name>
</gene>
<dbReference type="EMBL" id="JBHSXL010000004">
    <property type="protein sequence ID" value="MFC6892152.1"/>
    <property type="molecule type" value="Genomic_DNA"/>
</dbReference>
<evidence type="ECO:0000259" key="2">
    <source>
        <dbReference type="Pfam" id="PF25231"/>
    </source>
</evidence>
<dbReference type="Pfam" id="PF25231">
    <property type="entry name" value="DUF7847"/>
    <property type="match status" value="1"/>
</dbReference>
<keyword evidence="4" id="KW-1185">Reference proteome</keyword>
<organism evidence="3 4">
    <name type="scientific">Halopenitus salinus</name>
    <dbReference type="NCBI Taxonomy" id="1198295"/>
    <lineage>
        <taxon>Archaea</taxon>
        <taxon>Methanobacteriati</taxon>
        <taxon>Methanobacteriota</taxon>
        <taxon>Stenosarchaea group</taxon>
        <taxon>Halobacteria</taxon>
        <taxon>Halobacteriales</taxon>
        <taxon>Haloferacaceae</taxon>
        <taxon>Halopenitus</taxon>
    </lineage>
</organism>
<accession>A0ABD5UXT4</accession>
<dbReference type="InterPro" id="IPR057169">
    <property type="entry name" value="DUF7847"/>
</dbReference>
<evidence type="ECO:0000256" key="1">
    <source>
        <dbReference type="SAM" id="Phobius"/>
    </source>
</evidence>
<feature type="transmembrane region" description="Helical" evidence="1">
    <location>
        <begin position="178"/>
        <end position="205"/>
    </location>
</feature>
<dbReference type="Proteomes" id="UP001596296">
    <property type="component" value="Unassembled WGS sequence"/>
</dbReference>
<dbReference type="AlphaFoldDB" id="A0ABD5UXT4"/>
<protein>
    <recommendedName>
        <fullName evidence="2">DUF7847 domain-containing protein</fullName>
    </recommendedName>
</protein>
<reference evidence="3 4" key="1">
    <citation type="journal article" date="2019" name="Int. J. Syst. Evol. Microbiol.">
        <title>The Global Catalogue of Microorganisms (GCM) 10K type strain sequencing project: providing services to taxonomists for standard genome sequencing and annotation.</title>
        <authorList>
            <consortium name="The Broad Institute Genomics Platform"/>
            <consortium name="The Broad Institute Genome Sequencing Center for Infectious Disease"/>
            <person name="Wu L."/>
            <person name="Ma J."/>
        </authorList>
    </citation>
    <scope>NUCLEOTIDE SEQUENCE [LARGE SCALE GENOMIC DNA]</scope>
    <source>
        <strain evidence="3 4">SKJ47</strain>
    </source>
</reference>
<feature type="transmembrane region" description="Helical" evidence="1">
    <location>
        <begin position="112"/>
        <end position="132"/>
    </location>
</feature>
<keyword evidence="1" id="KW-0472">Membrane</keyword>
<keyword evidence="1" id="KW-1133">Transmembrane helix</keyword>
<comment type="caution">
    <text evidence="3">The sequence shown here is derived from an EMBL/GenBank/DDBJ whole genome shotgun (WGS) entry which is preliminary data.</text>
</comment>
<dbReference type="RefSeq" id="WP_379741783.1">
    <property type="nucleotide sequence ID" value="NZ_JBHSVN010000001.1"/>
</dbReference>
<feature type="transmembrane region" description="Helical" evidence="1">
    <location>
        <begin position="138"/>
        <end position="157"/>
    </location>
</feature>
<feature type="transmembrane region" description="Helical" evidence="1">
    <location>
        <begin position="69"/>
        <end position="91"/>
    </location>
</feature>